<sequence>MSDLLNIGRAALKVNARALEVVGANVANAENPDYVRKTLNVGDTAGYSAISPLYKNQTGLGGVEVNSMSRSSDQFLEAATRQTGASRVSGEVLVQWLNQGEIALSNNDFDIGAKLTQLFGTAEELSAVPFEPALRSQFIGDVEASVQRFNQTSLNLTSTITLINGAASQEAEELNDALNQLAAVNQKLRPMQTGTGQHATLLDSRDAALAVITEKLDVQINFGNNGTADITRNGTSLLTFNAVSPVAYVVNAGRSFDIEIGGTVQTAPSNGTLGGLHRAQSKLVNVSSDLDSLAVQFADEINGWQANGRTDAGAAGAAIVAHSGTAASLSATGLSADALALASPAGVANGNILAFVDLRTATGTEQGYEKLAIGQAQSLLTARSESKAATAFDRATREARDNISVVDLDRETADLIRLQQSYEAAARIIQVARETMQSVLAIF</sequence>
<comment type="similarity">
    <text evidence="3">Belongs to the flagella basal body rod proteins family.</text>
</comment>
<evidence type="ECO:0000256" key="1">
    <source>
        <dbReference type="ARBA" id="ARBA00004365"/>
    </source>
</evidence>
<keyword evidence="6" id="KW-0975">Bacterial flagellum</keyword>
<evidence type="ECO:0000256" key="4">
    <source>
        <dbReference type="ARBA" id="ARBA00016244"/>
    </source>
</evidence>
<keyword evidence="5" id="KW-0964">Secreted</keyword>
<dbReference type="PANTHER" id="PTHR30033">
    <property type="entry name" value="FLAGELLAR HOOK-ASSOCIATED PROTEIN 1"/>
    <property type="match status" value="1"/>
</dbReference>
<dbReference type="AlphaFoldDB" id="A0A6H2DII3"/>
<dbReference type="GO" id="GO:0005198">
    <property type="term" value="F:structural molecule activity"/>
    <property type="evidence" value="ECO:0007669"/>
    <property type="project" value="InterPro"/>
</dbReference>
<comment type="subcellular location">
    <subcellularLocation>
        <location evidence="1">Bacterial flagellum</location>
    </subcellularLocation>
    <subcellularLocation>
        <location evidence="2">Secreted</location>
    </subcellularLocation>
</comment>
<dbReference type="Pfam" id="PF22638">
    <property type="entry name" value="FlgK_D1"/>
    <property type="match status" value="1"/>
</dbReference>
<gene>
    <name evidence="9" type="primary">flgK</name>
    <name evidence="9" type="ORF">HF685_00650</name>
</gene>
<feature type="domain" description="Flagellar hook-associated protein FlgK helical" evidence="8">
    <location>
        <begin position="99"/>
        <end position="318"/>
    </location>
</feature>
<proteinExistence type="inferred from homology"/>
<dbReference type="InterPro" id="IPR053927">
    <property type="entry name" value="FlgK_helical"/>
</dbReference>
<keyword evidence="9" id="KW-0966">Cell projection</keyword>
<keyword evidence="9" id="KW-0969">Cilium</keyword>
<dbReference type="InterPro" id="IPR002371">
    <property type="entry name" value="FlgK"/>
</dbReference>
<protein>
    <recommendedName>
        <fullName evidence="4">Flagellar hook-associated protein 1</fullName>
    </recommendedName>
</protein>
<feature type="domain" description="Flagellar basal-body/hook protein C-terminal" evidence="7">
    <location>
        <begin position="404"/>
        <end position="441"/>
    </location>
</feature>
<keyword evidence="10" id="KW-1185">Reference proteome</keyword>
<dbReference type="SUPFAM" id="SSF64518">
    <property type="entry name" value="Phase 1 flagellin"/>
    <property type="match status" value="1"/>
</dbReference>
<evidence type="ECO:0000256" key="3">
    <source>
        <dbReference type="ARBA" id="ARBA00009677"/>
    </source>
</evidence>
<evidence type="ECO:0000259" key="7">
    <source>
        <dbReference type="Pfam" id="PF06429"/>
    </source>
</evidence>
<reference evidence="9 10" key="1">
    <citation type="submission" date="2020-04" db="EMBL/GenBank/DDBJ databases">
        <title>Genome sequence for Sphingorhabdus sp. strain M1.</title>
        <authorList>
            <person name="Park S.-J."/>
        </authorList>
    </citation>
    <scope>NUCLEOTIDE SEQUENCE [LARGE SCALE GENOMIC DNA]</scope>
    <source>
        <strain evidence="9 10">JK6</strain>
    </source>
</reference>
<name>A0A6H2DII3_9SPHN</name>
<evidence type="ECO:0000256" key="5">
    <source>
        <dbReference type="ARBA" id="ARBA00022525"/>
    </source>
</evidence>
<dbReference type="GO" id="GO:0009424">
    <property type="term" value="C:bacterial-type flagellum hook"/>
    <property type="evidence" value="ECO:0007669"/>
    <property type="project" value="InterPro"/>
</dbReference>
<evidence type="ECO:0000259" key="8">
    <source>
        <dbReference type="Pfam" id="PF22638"/>
    </source>
</evidence>
<evidence type="ECO:0000313" key="10">
    <source>
        <dbReference type="Proteomes" id="UP000501600"/>
    </source>
</evidence>
<organism evidence="9 10">
    <name type="scientific">Parasphingorhabdus halotolerans</name>
    <dbReference type="NCBI Taxonomy" id="2725558"/>
    <lineage>
        <taxon>Bacteria</taxon>
        <taxon>Pseudomonadati</taxon>
        <taxon>Pseudomonadota</taxon>
        <taxon>Alphaproteobacteria</taxon>
        <taxon>Sphingomonadales</taxon>
        <taxon>Sphingomonadaceae</taxon>
        <taxon>Parasphingorhabdus</taxon>
    </lineage>
</organism>
<dbReference type="EMBL" id="CP051217">
    <property type="protein sequence ID" value="QJB67998.1"/>
    <property type="molecule type" value="Genomic_DNA"/>
</dbReference>
<evidence type="ECO:0000256" key="2">
    <source>
        <dbReference type="ARBA" id="ARBA00004613"/>
    </source>
</evidence>
<keyword evidence="9" id="KW-0282">Flagellum</keyword>
<accession>A0A6H2DII3</accession>
<dbReference type="InterPro" id="IPR010930">
    <property type="entry name" value="Flg_bb/hook_C_dom"/>
</dbReference>
<evidence type="ECO:0000313" key="9">
    <source>
        <dbReference type="EMBL" id="QJB67998.1"/>
    </source>
</evidence>
<dbReference type="NCBIfam" id="TIGR02492">
    <property type="entry name" value="flgK_ends"/>
    <property type="match status" value="1"/>
</dbReference>
<dbReference type="RefSeq" id="WP_168817691.1">
    <property type="nucleotide sequence ID" value="NZ_CP051217.1"/>
</dbReference>
<evidence type="ECO:0000256" key="6">
    <source>
        <dbReference type="ARBA" id="ARBA00023143"/>
    </source>
</evidence>
<dbReference type="PANTHER" id="PTHR30033:SF2">
    <property type="entry name" value="FLAGELLAR HOOK PROTEIN"/>
    <property type="match status" value="1"/>
</dbReference>
<dbReference type="GO" id="GO:0005576">
    <property type="term" value="C:extracellular region"/>
    <property type="evidence" value="ECO:0007669"/>
    <property type="project" value="UniProtKB-SubCell"/>
</dbReference>
<dbReference type="GO" id="GO:0044780">
    <property type="term" value="P:bacterial-type flagellum assembly"/>
    <property type="evidence" value="ECO:0007669"/>
    <property type="project" value="InterPro"/>
</dbReference>
<dbReference type="Pfam" id="PF06429">
    <property type="entry name" value="Flg_bbr_C"/>
    <property type="match status" value="1"/>
</dbReference>
<dbReference type="KEGG" id="phao:HF685_00650"/>
<dbReference type="Proteomes" id="UP000501600">
    <property type="component" value="Chromosome"/>
</dbReference>